<protein>
    <submittedName>
        <fullName evidence="1">Uncharacterized protein</fullName>
    </submittedName>
</protein>
<reference evidence="1 2" key="1">
    <citation type="journal article" date="2021" name="BMC Genomics">
        <title>Datura genome reveals duplications of psychoactive alkaloid biosynthetic genes and high mutation rate following tissue culture.</title>
        <authorList>
            <person name="Rajewski A."/>
            <person name="Carter-House D."/>
            <person name="Stajich J."/>
            <person name="Litt A."/>
        </authorList>
    </citation>
    <scope>NUCLEOTIDE SEQUENCE [LARGE SCALE GENOMIC DNA]</scope>
    <source>
        <strain evidence="1">AR-01</strain>
    </source>
</reference>
<evidence type="ECO:0000313" key="1">
    <source>
        <dbReference type="EMBL" id="MCE5166097.1"/>
    </source>
</evidence>
<proteinExistence type="predicted"/>
<gene>
    <name evidence="1" type="ORF">HAX54_014772</name>
</gene>
<keyword evidence="2" id="KW-1185">Reference proteome</keyword>
<feature type="non-terminal residue" evidence="1">
    <location>
        <position position="1"/>
    </location>
</feature>
<accession>A0ABS8Y3M4</accession>
<dbReference type="EMBL" id="JACEIK010019254">
    <property type="protein sequence ID" value="MCE5166097.1"/>
    <property type="molecule type" value="Genomic_DNA"/>
</dbReference>
<evidence type="ECO:0000313" key="2">
    <source>
        <dbReference type="Proteomes" id="UP000823775"/>
    </source>
</evidence>
<name>A0ABS8Y3M4_DATST</name>
<comment type="caution">
    <text evidence="1">The sequence shown here is derived from an EMBL/GenBank/DDBJ whole genome shotgun (WGS) entry which is preliminary data.</text>
</comment>
<sequence length="67" mass="7704">DHDINEEEVDYQPKVVDKPMDMAHVKGLEELAMLDEYYPLNKHAQQMCGMGITYDKPVDETLSHPSL</sequence>
<organism evidence="1 2">
    <name type="scientific">Datura stramonium</name>
    <name type="common">Jimsonweed</name>
    <name type="synonym">Common thornapple</name>
    <dbReference type="NCBI Taxonomy" id="4076"/>
    <lineage>
        <taxon>Eukaryota</taxon>
        <taxon>Viridiplantae</taxon>
        <taxon>Streptophyta</taxon>
        <taxon>Embryophyta</taxon>
        <taxon>Tracheophyta</taxon>
        <taxon>Spermatophyta</taxon>
        <taxon>Magnoliopsida</taxon>
        <taxon>eudicotyledons</taxon>
        <taxon>Gunneridae</taxon>
        <taxon>Pentapetalae</taxon>
        <taxon>asterids</taxon>
        <taxon>lamiids</taxon>
        <taxon>Solanales</taxon>
        <taxon>Solanaceae</taxon>
        <taxon>Solanoideae</taxon>
        <taxon>Datureae</taxon>
        <taxon>Datura</taxon>
    </lineage>
</organism>
<dbReference type="Proteomes" id="UP000823775">
    <property type="component" value="Unassembled WGS sequence"/>
</dbReference>